<evidence type="ECO:0000256" key="1">
    <source>
        <dbReference type="SAM" id="MobiDB-lite"/>
    </source>
</evidence>
<dbReference type="EMBL" id="AOMF01000100">
    <property type="protein sequence ID" value="EMA56008.1"/>
    <property type="molecule type" value="Genomic_DNA"/>
</dbReference>
<dbReference type="AlphaFoldDB" id="M0NEP7"/>
<dbReference type="OrthoDB" id="184430at2157"/>
<dbReference type="InterPro" id="IPR012912">
    <property type="entry name" value="Plasmid_pRiA4b_Orf3-like"/>
</dbReference>
<dbReference type="PATRIC" id="fig|1227457.3.peg.836"/>
<dbReference type="Pfam" id="PF07929">
    <property type="entry name" value="PRiA4_ORF3"/>
    <property type="match status" value="1"/>
</dbReference>
<reference evidence="3 4" key="1">
    <citation type="journal article" date="2014" name="PLoS Genet.">
        <title>Phylogenetically driven sequencing of extremely halophilic archaea reveals strategies for static and dynamic osmo-response.</title>
        <authorList>
            <person name="Becker E.A."/>
            <person name="Seitzer P.M."/>
            <person name="Tritt A."/>
            <person name="Larsen D."/>
            <person name="Krusor M."/>
            <person name="Yao A.I."/>
            <person name="Wu D."/>
            <person name="Madern D."/>
            <person name="Eisen J.A."/>
            <person name="Darling A.E."/>
            <person name="Facciotti M.T."/>
        </authorList>
    </citation>
    <scope>NUCLEOTIDE SEQUENCE [LARGE SCALE GENOMIC DNA]</scope>
    <source>
        <strain evidence="3 4">JCM 13552</strain>
    </source>
</reference>
<dbReference type="InterPro" id="IPR024047">
    <property type="entry name" value="MM3350-like_sf"/>
</dbReference>
<gene>
    <name evidence="3" type="ORF">C451_04641</name>
</gene>
<organism evidence="3 4">
    <name type="scientific">Halococcus thailandensis JCM 13552</name>
    <dbReference type="NCBI Taxonomy" id="1227457"/>
    <lineage>
        <taxon>Archaea</taxon>
        <taxon>Methanobacteriati</taxon>
        <taxon>Methanobacteriota</taxon>
        <taxon>Stenosarchaea group</taxon>
        <taxon>Halobacteria</taxon>
        <taxon>Halobacteriales</taxon>
        <taxon>Halococcaceae</taxon>
        <taxon>Halococcus</taxon>
    </lineage>
</organism>
<dbReference type="Proteomes" id="UP000011680">
    <property type="component" value="Unassembled WGS sequence"/>
</dbReference>
<name>M0NEP7_9EURY</name>
<dbReference type="SUPFAM" id="SSF159941">
    <property type="entry name" value="MM3350-like"/>
    <property type="match status" value="1"/>
</dbReference>
<dbReference type="RefSeq" id="WP_007738177.1">
    <property type="nucleotide sequence ID" value="NZ_AOMF01000100.1"/>
</dbReference>
<sequence length="187" mass="21731">MTVYTLRVKLTPTPPMFEPDEDEEVWRDIGIDETHSLEELHEAIFEAFDRWDAHMYEFMTYDEDGIATRRYVMPQTYSGEPSWPPMESEKIEQAISQIGATDASEEAKERFRDLRSDPPEEGNAADTTIADLDPEELNWLYYQFDFGDGWEHVIEIMDSHEGSLDDPTVVDEQGQAPPQYRDLDDDQ</sequence>
<evidence type="ECO:0000313" key="4">
    <source>
        <dbReference type="Proteomes" id="UP000011680"/>
    </source>
</evidence>
<feature type="region of interest" description="Disordered" evidence="1">
    <location>
        <begin position="162"/>
        <end position="187"/>
    </location>
</feature>
<feature type="domain" description="Plasmid pRiA4b Orf3-like" evidence="2">
    <location>
        <begin position="20"/>
        <end position="178"/>
    </location>
</feature>
<comment type="caution">
    <text evidence="3">The sequence shown here is derived from an EMBL/GenBank/DDBJ whole genome shotgun (WGS) entry which is preliminary data.</text>
</comment>
<dbReference type="eggNOG" id="arCOG06279">
    <property type="taxonomic scope" value="Archaea"/>
</dbReference>
<dbReference type="STRING" id="1227457.C451_04641"/>
<accession>M0NEP7</accession>
<evidence type="ECO:0000313" key="3">
    <source>
        <dbReference type="EMBL" id="EMA56008.1"/>
    </source>
</evidence>
<protein>
    <recommendedName>
        <fullName evidence="2">Plasmid pRiA4b Orf3-like domain-containing protein</fullName>
    </recommendedName>
</protein>
<keyword evidence="4" id="KW-1185">Reference proteome</keyword>
<proteinExistence type="predicted"/>
<dbReference type="Gene3D" id="3.10.290.30">
    <property type="entry name" value="MM3350-like"/>
    <property type="match status" value="1"/>
</dbReference>
<evidence type="ECO:0000259" key="2">
    <source>
        <dbReference type="Pfam" id="PF07929"/>
    </source>
</evidence>